<organism evidence="4 5">
    <name type="scientific">Herbiconiux ginsengi</name>
    <dbReference type="NCBI Taxonomy" id="381665"/>
    <lineage>
        <taxon>Bacteria</taxon>
        <taxon>Bacillati</taxon>
        <taxon>Actinomycetota</taxon>
        <taxon>Actinomycetes</taxon>
        <taxon>Micrococcales</taxon>
        <taxon>Microbacteriaceae</taxon>
        <taxon>Herbiconiux</taxon>
    </lineage>
</organism>
<dbReference type="AlphaFoldDB" id="A0A1H3MXS5"/>
<evidence type="ECO:0000313" key="5">
    <source>
        <dbReference type="Proteomes" id="UP000198891"/>
    </source>
</evidence>
<dbReference type="RefSeq" id="WP_092551108.1">
    <property type="nucleotide sequence ID" value="NZ_FNPZ01000001.1"/>
</dbReference>
<dbReference type="OrthoDB" id="7875923at2"/>
<dbReference type="PROSITE" id="PS00211">
    <property type="entry name" value="ABC_TRANSPORTER_1"/>
    <property type="match status" value="1"/>
</dbReference>
<protein>
    <submittedName>
        <fullName evidence="4">Monosaccharide ABC transporter ATP-binding protein, CUT2 family</fullName>
    </submittedName>
</protein>
<dbReference type="PANTHER" id="PTHR43790">
    <property type="entry name" value="CARBOHYDRATE TRANSPORT ATP-BINDING PROTEIN MG119-RELATED"/>
    <property type="match status" value="1"/>
</dbReference>
<dbReference type="SMART" id="SM00382">
    <property type="entry name" value="AAA"/>
    <property type="match status" value="1"/>
</dbReference>
<keyword evidence="2 4" id="KW-0067">ATP-binding</keyword>
<dbReference type="CDD" id="cd03216">
    <property type="entry name" value="ABC_Carb_Monos_I"/>
    <property type="match status" value="1"/>
</dbReference>
<keyword evidence="1" id="KW-0547">Nucleotide-binding</keyword>
<evidence type="ECO:0000313" key="4">
    <source>
        <dbReference type="EMBL" id="SDY81283.1"/>
    </source>
</evidence>
<evidence type="ECO:0000259" key="3">
    <source>
        <dbReference type="PROSITE" id="PS50893"/>
    </source>
</evidence>
<dbReference type="Gene3D" id="3.40.50.300">
    <property type="entry name" value="P-loop containing nucleotide triphosphate hydrolases"/>
    <property type="match status" value="1"/>
</dbReference>
<feature type="domain" description="ABC transporter" evidence="3">
    <location>
        <begin position="9"/>
        <end position="250"/>
    </location>
</feature>
<dbReference type="InterPro" id="IPR050107">
    <property type="entry name" value="ABC_carbohydrate_import_ATPase"/>
</dbReference>
<dbReference type="Pfam" id="PF00005">
    <property type="entry name" value="ABC_tran"/>
    <property type="match status" value="1"/>
</dbReference>
<evidence type="ECO:0000256" key="1">
    <source>
        <dbReference type="ARBA" id="ARBA00022741"/>
    </source>
</evidence>
<dbReference type="InterPro" id="IPR003439">
    <property type="entry name" value="ABC_transporter-like_ATP-bd"/>
</dbReference>
<reference evidence="4 5" key="1">
    <citation type="submission" date="2016-10" db="EMBL/GenBank/DDBJ databases">
        <authorList>
            <person name="de Groot N.N."/>
        </authorList>
    </citation>
    <scope>NUCLEOTIDE SEQUENCE [LARGE SCALE GENOMIC DNA]</scope>
    <source>
        <strain evidence="4 5">CGMCC 4.3491</strain>
    </source>
</reference>
<dbReference type="PROSITE" id="PS50893">
    <property type="entry name" value="ABC_TRANSPORTER_2"/>
    <property type="match status" value="1"/>
</dbReference>
<dbReference type="GO" id="GO:0005524">
    <property type="term" value="F:ATP binding"/>
    <property type="evidence" value="ECO:0007669"/>
    <property type="project" value="UniProtKB-KW"/>
</dbReference>
<dbReference type="GO" id="GO:0016887">
    <property type="term" value="F:ATP hydrolysis activity"/>
    <property type="evidence" value="ECO:0007669"/>
    <property type="project" value="InterPro"/>
</dbReference>
<keyword evidence="5" id="KW-1185">Reference proteome</keyword>
<dbReference type="InterPro" id="IPR017871">
    <property type="entry name" value="ABC_transporter-like_CS"/>
</dbReference>
<name>A0A1H3MXS5_9MICO</name>
<dbReference type="Proteomes" id="UP000198891">
    <property type="component" value="Unassembled WGS sequence"/>
</dbReference>
<dbReference type="STRING" id="381665.SAMN05216554_1605"/>
<dbReference type="EMBL" id="FNPZ01000001">
    <property type="protein sequence ID" value="SDY81283.1"/>
    <property type="molecule type" value="Genomic_DNA"/>
</dbReference>
<dbReference type="InterPro" id="IPR027417">
    <property type="entry name" value="P-loop_NTPase"/>
</dbReference>
<dbReference type="PANTHER" id="PTHR43790:SF8">
    <property type="entry name" value="SUGAR ABC TRANSPORTER ATP-BINDING PROTEIN"/>
    <property type="match status" value="1"/>
</dbReference>
<evidence type="ECO:0000256" key="2">
    <source>
        <dbReference type="ARBA" id="ARBA00022840"/>
    </source>
</evidence>
<sequence length="265" mass="28385">MSTAPIPVLELEHVGKSFGGTHALTDATIGVFAGEVHCLLGDNGAGKSTLIKVMSGIHQPTSGRVLIDGVETPLVSARFAQDRGIATVHQDVGMIPLMSVARNFFLGRELTRGRGPFRRIDMKRAREISLEHVRSMGIRRVHDADQMVGTLSGGERQALAIARAMYFGAKVLILDEPTSALGVKEASIVLKQIEVARSRGLGVVFITHNASHALAIGDRFTVLIQGRVAAAWTRGERSRNDVLDLMAGGEVVDDLFEKVTGEAAS</sequence>
<dbReference type="SUPFAM" id="SSF52540">
    <property type="entry name" value="P-loop containing nucleoside triphosphate hydrolases"/>
    <property type="match status" value="1"/>
</dbReference>
<accession>A0A1H3MXS5</accession>
<gene>
    <name evidence="4" type="ORF">SAMN05216554_1605</name>
</gene>
<dbReference type="InterPro" id="IPR003593">
    <property type="entry name" value="AAA+_ATPase"/>
</dbReference>
<proteinExistence type="predicted"/>